<dbReference type="EMBL" id="JAWDJW010011883">
    <property type="protein sequence ID" value="KAK3044482.1"/>
    <property type="molecule type" value="Genomic_DNA"/>
</dbReference>
<dbReference type="Proteomes" id="UP001186974">
    <property type="component" value="Unassembled WGS sequence"/>
</dbReference>
<proteinExistence type="predicted"/>
<protein>
    <submittedName>
        <fullName evidence="1">Uncharacterized protein</fullName>
    </submittedName>
</protein>
<sequence length="309" mass="34945">ADKATWWQMLTFATDLGVLYAIMLIESARRANLLTFAQIPLFFGLLAQFRGIGVAFPLYAFLHFPLSQIQNFNAHDKRLTNLAYTRTIPPVLVVAHYLPHFISHFAPSLALRHSANWLWQLFPLWISLLQYGLKKTGLVADTVQVDRLENPKRDMSWIKGTVGTTVAVSVVVWWYTLTRAPFPAATIFLPSWDVPREDWIRTVCNFVQWDYVLMSGSALLWLGYLFADLKGAGMVGERWVVVVGYAVLATVVGGPGAAVGLGWLWREEVLATRYHRAAVVEGSEVVRRQREVWERKRKMANGVADGRKG</sequence>
<keyword evidence="2" id="KW-1185">Reference proteome</keyword>
<gene>
    <name evidence="1" type="ORF">LTS18_001174</name>
</gene>
<name>A0ACC3CT87_9PEZI</name>
<feature type="non-terminal residue" evidence="1">
    <location>
        <position position="1"/>
    </location>
</feature>
<accession>A0ACC3CT87</accession>
<reference evidence="1" key="1">
    <citation type="submission" date="2024-09" db="EMBL/GenBank/DDBJ databases">
        <title>Black Yeasts Isolated from many extreme environments.</title>
        <authorList>
            <person name="Coleine C."/>
            <person name="Stajich J.E."/>
            <person name="Selbmann L."/>
        </authorList>
    </citation>
    <scope>NUCLEOTIDE SEQUENCE</scope>
    <source>
        <strain evidence="1">CCFEE 5737</strain>
    </source>
</reference>
<comment type="caution">
    <text evidence="1">The sequence shown here is derived from an EMBL/GenBank/DDBJ whole genome shotgun (WGS) entry which is preliminary data.</text>
</comment>
<evidence type="ECO:0000313" key="1">
    <source>
        <dbReference type="EMBL" id="KAK3044482.1"/>
    </source>
</evidence>
<evidence type="ECO:0000313" key="2">
    <source>
        <dbReference type="Proteomes" id="UP001186974"/>
    </source>
</evidence>
<organism evidence="1 2">
    <name type="scientific">Coniosporium uncinatum</name>
    <dbReference type="NCBI Taxonomy" id="93489"/>
    <lineage>
        <taxon>Eukaryota</taxon>
        <taxon>Fungi</taxon>
        <taxon>Dikarya</taxon>
        <taxon>Ascomycota</taxon>
        <taxon>Pezizomycotina</taxon>
        <taxon>Dothideomycetes</taxon>
        <taxon>Dothideomycetes incertae sedis</taxon>
        <taxon>Coniosporium</taxon>
    </lineage>
</organism>